<dbReference type="OrthoDB" id="9800613at2"/>
<dbReference type="Proteomes" id="UP000276260">
    <property type="component" value="Unassembled WGS sequence"/>
</dbReference>
<dbReference type="Pfam" id="PF25944">
    <property type="entry name" value="Beta-barrel_RND"/>
    <property type="match status" value="1"/>
</dbReference>
<evidence type="ECO:0000256" key="3">
    <source>
        <dbReference type="ARBA" id="ARBA00022448"/>
    </source>
</evidence>
<evidence type="ECO:0000256" key="6">
    <source>
        <dbReference type="ARBA" id="ARBA00023136"/>
    </source>
</evidence>
<dbReference type="Pfam" id="PF25917">
    <property type="entry name" value="BSH_RND"/>
    <property type="match status" value="1"/>
</dbReference>
<dbReference type="InterPro" id="IPR058624">
    <property type="entry name" value="MdtA-like_HH"/>
</dbReference>
<dbReference type="SUPFAM" id="SSF111369">
    <property type="entry name" value="HlyD-like secretion proteins"/>
    <property type="match status" value="1"/>
</dbReference>
<protein>
    <submittedName>
        <fullName evidence="12">Efflux RND transporter periplasmic adaptor subunit</fullName>
    </submittedName>
</protein>
<dbReference type="Gene3D" id="2.40.50.100">
    <property type="match status" value="1"/>
</dbReference>
<evidence type="ECO:0000259" key="8">
    <source>
        <dbReference type="Pfam" id="PF25876"/>
    </source>
</evidence>
<dbReference type="PANTHER" id="PTHR30469">
    <property type="entry name" value="MULTIDRUG RESISTANCE PROTEIN MDTA"/>
    <property type="match status" value="1"/>
</dbReference>
<evidence type="ECO:0000259" key="11">
    <source>
        <dbReference type="Pfam" id="PF25967"/>
    </source>
</evidence>
<comment type="subcellular location">
    <subcellularLocation>
        <location evidence="1">Cell inner membrane</location>
    </subcellularLocation>
</comment>
<evidence type="ECO:0000313" key="13">
    <source>
        <dbReference type="Proteomes" id="UP000276260"/>
    </source>
</evidence>
<comment type="similarity">
    <text evidence="2">Belongs to the membrane fusion protein (MFP) (TC 8.A.1) family.</text>
</comment>
<keyword evidence="4" id="KW-1003">Cell membrane</keyword>
<comment type="caution">
    <text evidence="12">The sequence shown here is derived from an EMBL/GenBank/DDBJ whole genome shotgun (WGS) entry which is preliminary data.</text>
</comment>
<feature type="domain" description="Multidrug resistance protein MdtA-like beta-barrel" evidence="10">
    <location>
        <begin position="243"/>
        <end position="326"/>
    </location>
</feature>
<feature type="region of interest" description="Disordered" evidence="7">
    <location>
        <begin position="39"/>
        <end position="64"/>
    </location>
</feature>
<dbReference type="AlphaFoldDB" id="A0A3P3QGT9"/>
<evidence type="ECO:0000256" key="4">
    <source>
        <dbReference type="ARBA" id="ARBA00022475"/>
    </source>
</evidence>
<dbReference type="Pfam" id="PF25876">
    <property type="entry name" value="HH_MFP_RND"/>
    <property type="match status" value="1"/>
</dbReference>
<dbReference type="InterPro" id="IPR058625">
    <property type="entry name" value="MdtA-like_BSH"/>
</dbReference>
<reference evidence="12 13" key="1">
    <citation type="submission" date="2018-11" db="EMBL/GenBank/DDBJ databases">
        <title>Draft genome analysis of Rheinheimera mesophila isolated from an industrial waste site.</title>
        <authorList>
            <person name="Yu Q."/>
            <person name="Qi Y."/>
            <person name="Zhang H."/>
            <person name="Lu Y."/>
            <person name="Pu J."/>
        </authorList>
    </citation>
    <scope>NUCLEOTIDE SEQUENCE [LARGE SCALE GENOMIC DNA]</scope>
    <source>
        <strain evidence="12 13">IITR13</strain>
    </source>
</reference>
<dbReference type="GO" id="GO:0005886">
    <property type="term" value="C:plasma membrane"/>
    <property type="evidence" value="ECO:0007669"/>
    <property type="project" value="UniProtKB-SubCell"/>
</dbReference>
<keyword evidence="13" id="KW-1185">Reference proteome</keyword>
<organism evidence="12 13">
    <name type="scientific">Rheinheimera mesophila</name>
    <dbReference type="NCBI Taxonomy" id="1547515"/>
    <lineage>
        <taxon>Bacteria</taxon>
        <taxon>Pseudomonadati</taxon>
        <taxon>Pseudomonadota</taxon>
        <taxon>Gammaproteobacteria</taxon>
        <taxon>Chromatiales</taxon>
        <taxon>Chromatiaceae</taxon>
        <taxon>Rheinheimera</taxon>
    </lineage>
</organism>
<feature type="domain" description="Multidrug resistance protein MdtA-like C-terminal permuted SH3" evidence="11">
    <location>
        <begin position="331"/>
        <end position="391"/>
    </location>
</feature>
<sequence length="407" mass="43185">MSLLKKPLVLAVGLAVAAAAVYWFWPGAEPAAVEGQAAAGKPAAGQRPAGQRPGGARPAGAANNPWAMPVPVRVIEAGSTDLKVQIKAIGTVTPLNTVVVQSRVSGPLQQVFFKEGQKVEAGQLLAQIDPADYKVQLAQAQGQKDQNVAQLKSAEQDLERFAKLKEQNTIAAQQINAQQALVNQLKGAIKSNQAAIDAAALQLSYTQIKAPISGRLGLRAVDPGNLIQANSAEGLVTITQSSPIAVVFTIPETQLQQVRTAFRDGAALTVEAWDRAEQMQLSSGTLTTLDNQIDIATGTLKLKAEFANQNEELFPNQFVNVRLNVAVQSGAVTIPQDAVQYGAQGTYVYMIDENNKAQIRVLKLGAVDNGLVAVEEGLKAGDKVVLEGLDRLRPDREVEVIQDAARG</sequence>
<evidence type="ECO:0000313" key="12">
    <source>
        <dbReference type="EMBL" id="RRJ20354.1"/>
    </source>
</evidence>
<evidence type="ECO:0000256" key="2">
    <source>
        <dbReference type="ARBA" id="ARBA00009477"/>
    </source>
</evidence>
<keyword evidence="5" id="KW-0997">Cell inner membrane</keyword>
<dbReference type="FunFam" id="2.40.420.20:FF:000001">
    <property type="entry name" value="Efflux RND transporter periplasmic adaptor subunit"/>
    <property type="match status" value="1"/>
</dbReference>
<feature type="domain" description="Multidrug resistance protein MdtA-like barrel-sandwich hybrid" evidence="9">
    <location>
        <begin position="96"/>
        <end position="239"/>
    </location>
</feature>
<dbReference type="Gene3D" id="2.40.420.20">
    <property type="match status" value="1"/>
</dbReference>
<dbReference type="Gene3D" id="2.40.30.170">
    <property type="match status" value="1"/>
</dbReference>
<dbReference type="EMBL" id="RRCF01000003">
    <property type="protein sequence ID" value="RRJ20354.1"/>
    <property type="molecule type" value="Genomic_DNA"/>
</dbReference>
<dbReference type="InterPro" id="IPR058626">
    <property type="entry name" value="MdtA-like_b-barrel"/>
</dbReference>
<dbReference type="InterPro" id="IPR058627">
    <property type="entry name" value="MdtA-like_C"/>
</dbReference>
<gene>
    <name evidence="12" type="ORF">EIK76_12595</name>
</gene>
<dbReference type="GO" id="GO:1990281">
    <property type="term" value="C:efflux pump complex"/>
    <property type="evidence" value="ECO:0007669"/>
    <property type="project" value="TreeGrafter"/>
</dbReference>
<dbReference type="PANTHER" id="PTHR30469:SF12">
    <property type="entry name" value="MULTIDRUG RESISTANCE PROTEIN MDTA"/>
    <property type="match status" value="1"/>
</dbReference>
<evidence type="ECO:0000256" key="1">
    <source>
        <dbReference type="ARBA" id="ARBA00004533"/>
    </source>
</evidence>
<keyword evidence="3" id="KW-0813">Transport</keyword>
<evidence type="ECO:0000256" key="7">
    <source>
        <dbReference type="SAM" id="MobiDB-lite"/>
    </source>
</evidence>
<evidence type="ECO:0000256" key="5">
    <source>
        <dbReference type="ARBA" id="ARBA00022519"/>
    </source>
</evidence>
<name>A0A3P3QGT9_9GAMM</name>
<dbReference type="GO" id="GO:0015562">
    <property type="term" value="F:efflux transmembrane transporter activity"/>
    <property type="evidence" value="ECO:0007669"/>
    <property type="project" value="TreeGrafter"/>
</dbReference>
<keyword evidence="6" id="KW-0472">Membrane</keyword>
<evidence type="ECO:0000259" key="10">
    <source>
        <dbReference type="Pfam" id="PF25944"/>
    </source>
</evidence>
<dbReference type="Gene3D" id="1.10.287.470">
    <property type="entry name" value="Helix hairpin bin"/>
    <property type="match status" value="1"/>
</dbReference>
<dbReference type="InterPro" id="IPR006143">
    <property type="entry name" value="RND_pump_MFP"/>
</dbReference>
<dbReference type="RefSeq" id="WP_125060953.1">
    <property type="nucleotide sequence ID" value="NZ_RRCF01000003.1"/>
</dbReference>
<dbReference type="Pfam" id="PF25967">
    <property type="entry name" value="RND-MFP_C"/>
    <property type="match status" value="1"/>
</dbReference>
<feature type="domain" description="Multidrug resistance protein MdtA-like alpha-helical hairpin" evidence="8">
    <location>
        <begin position="136"/>
        <end position="206"/>
    </location>
</feature>
<accession>A0A3P3QGT9</accession>
<dbReference type="NCBIfam" id="TIGR01730">
    <property type="entry name" value="RND_mfp"/>
    <property type="match status" value="1"/>
</dbReference>
<evidence type="ECO:0000259" key="9">
    <source>
        <dbReference type="Pfam" id="PF25917"/>
    </source>
</evidence>
<proteinExistence type="inferred from homology"/>